<evidence type="ECO:0000313" key="3">
    <source>
        <dbReference type="EMBL" id="QBF28067.1"/>
    </source>
</evidence>
<dbReference type="InterPro" id="IPR012373">
    <property type="entry name" value="Ferrdict_sens_TM"/>
</dbReference>
<accession>A0A411MMS6</accession>
<protein>
    <submittedName>
        <fullName evidence="3">DUF4880 domain-containing protein</fullName>
    </submittedName>
</protein>
<proteinExistence type="predicted"/>
<evidence type="ECO:0000313" key="4">
    <source>
        <dbReference type="Proteomes" id="UP000291130"/>
    </source>
</evidence>
<organism evidence="3 4">
    <name type="scientific">Pseudomonas tructae</name>
    <dbReference type="NCBI Taxonomy" id="2518644"/>
    <lineage>
        <taxon>Bacteria</taxon>
        <taxon>Pseudomonadati</taxon>
        <taxon>Pseudomonadota</taxon>
        <taxon>Gammaproteobacteria</taxon>
        <taxon>Pseudomonadales</taxon>
        <taxon>Pseudomonadaceae</taxon>
        <taxon>Pseudomonas</taxon>
    </lineage>
</organism>
<dbReference type="GO" id="GO:0016989">
    <property type="term" value="F:sigma factor antagonist activity"/>
    <property type="evidence" value="ECO:0007669"/>
    <property type="project" value="TreeGrafter"/>
</dbReference>
<dbReference type="Gene3D" id="2.60.120.1440">
    <property type="match status" value="1"/>
</dbReference>
<dbReference type="Proteomes" id="UP000291130">
    <property type="component" value="Chromosome"/>
</dbReference>
<dbReference type="PANTHER" id="PTHR30273:SF2">
    <property type="entry name" value="PROTEIN FECR"/>
    <property type="match status" value="1"/>
</dbReference>
<reference evidence="3 4" key="1">
    <citation type="submission" date="2019-02" db="EMBL/GenBank/DDBJ databases">
        <title>Complete genome sequence of Pseudomonas sp. SNU WT1 isolated from rainbow trout.</title>
        <authorList>
            <person name="Oh W.T."/>
            <person name="Park S.C."/>
        </authorList>
    </citation>
    <scope>NUCLEOTIDE SEQUENCE [LARGE SCALE GENOMIC DNA]</scope>
    <source>
        <strain evidence="3 4">SNU WT1</strain>
    </source>
</reference>
<keyword evidence="4" id="KW-1185">Reference proteome</keyword>
<gene>
    <name evidence="3" type="ORF">EXN22_21130</name>
</gene>
<dbReference type="InterPro" id="IPR032623">
    <property type="entry name" value="FecR_N"/>
</dbReference>
<evidence type="ECO:0000259" key="1">
    <source>
        <dbReference type="Pfam" id="PF04773"/>
    </source>
</evidence>
<sequence length="315" mass="35398">MSAPRGEQQSLSEALDWLIELREVLDDDPRHSHWQAWLAASEHNREAWLRVETLGQRLSGAQGRLLLHSLQATPVHASRRAVVGKLCLLFAGTGVLAYSGQRLAWPELSTDYHTGTGELRQLTLDNHLHLAMNTATALDIRHDREGTRIALLKGEIMVDSRQVLAESTQVQLPQARLWAGQARFAVRALEGDLQRVCVYQGQLSVIHGAQEQRLEGGQQLLFSGNDSRRQELPLASDAWTRGLLISDGMRLAEFTQELDRYRSGRLYCDPKVAELRVSGVFDLKNPEQVLATLSQVLPVKMQYRTRYWATLVPVA</sequence>
<dbReference type="PIRSF" id="PIRSF018266">
    <property type="entry name" value="FecR"/>
    <property type="match status" value="1"/>
</dbReference>
<dbReference type="PANTHER" id="PTHR30273">
    <property type="entry name" value="PERIPLASMIC SIGNAL SENSOR AND SIGMA FACTOR ACTIVATOR FECR-RELATED"/>
    <property type="match status" value="1"/>
</dbReference>
<dbReference type="Pfam" id="PF04773">
    <property type="entry name" value="FecR"/>
    <property type="match status" value="1"/>
</dbReference>
<feature type="domain" description="FecR protein" evidence="1">
    <location>
        <begin position="111"/>
        <end position="202"/>
    </location>
</feature>
<dbReference type="KEGG" id="ptk:EXN22_21130"/>
<dbReference type="InterPro" id="IPR006860">
    <property type="entry name" value="FecR"/>
</dbReference>
<dbReference type="AlphaFoldDB" id="A0A411MMS6"/>
<name>A0A411MMS6_9PSED</name>
<dbReference type="OrthoDB" id="1100567at2"/>
<feature type="domain" description="FecR N-terminal" evidence="2">
    <location>
        <begin position="13"/>
        <end position="54"/>
    </location>
</feature>
<dbReference type="Pfam" id="PF16220">
    <property type="entry name" value="DUF4880"/>
    <property type="match status" value="1"/>
</dbReference>
<dbReference type="EMBL" id="CP035952">
    <property type="protein sequence ID" value="QBF28067.1"/>
    <property type="molecule type" value="Genomic_DNA"/>
</dbReference>
<dbReference type="RefSeq" id="WP_130265891.1">
    <property type="nucleotide sequence ID" value="NZ_CP035952.1"/>
</dbReference>
<evidence type="ECO:0000259" key="2">
    <source>
        <dbReference type="Pfam" id="PF16220"/>
    </source>
</evidence>